<feature type="domain" description="YrdC-like" evidence="11">
    <location>
        <begin position="201"/>
        <end position="387"/>
    </location>
</feature>
<evidence type="ECO:0000256" key="4">
    <source>
        <dbReference type="ARBA" id="ARBA00022723"/>
    </source>
</evidence>
<dbReference type="PROSITE" id="PS00150">
    <property type="entry name" value="ACYLPHOSPHATASE_1"/>
    <property type="match status" value="1"/>
</dbReference>
<comment type="pathway">
    <text evidence="1">Protein modification; [NiFe] hydrogenase maturation.</text>
</comment>
<reference evidence="12 13" key="1">
    <citation type="submission" date="2020-10" db="EMBL/GenBank/DDBJ databases">
        <title>Complete genome sequence of Thermosphaera aggregans strain 3507.</title>
        <authorList>
            <person name="Zayulina K.S."/>
            <person name="Elcheninov A.G."/>
            <person name="Toshchakov S.V."/>
            <person name="Kublanov I.V."/>
            <person name="Kochetkova T.V."/>
        </authorList>
    </citation>
    <scope>NUCLEOTIDE SEQUENCE [LARGE SCALE GENOMIC DNA]</scope>
    <source>
        <strain evidence="12 13">3507</strain>
    </source>
</reference>
<dbReference type="EC" id="6.2.-.-" evidence="8"/>
<dbReference type="RefSeq" id="WP_193435729.1">
    <property type="nucleotide sequence ID" value="NZ_CP063144.1"/>
</dbReference>
<keyword evidence="5" id="KW-0863">Zinc-finger</keyword>
<dbReference type="GeneID" id="59454659"/>
<dbReference type="InterPro" id="IPR001792">
    <property type="entry name" value="Acylphosphatase-like_dom"/>
</dbReference>
<protein>
    <recommendedName>
        <fullName evidence="8">Carbamoyltransferase</fullName>
        <ecNumber evidence="8">6.2.-.-</ecNumber>
    </recommendedName>
</protein>
<organism evidence="12 13">
    <name type="scientific">Thermosphaera chiliense</name>
    <dbReference type="NCBI Taxonomy" id="3402707"/>
    <lineage>
        <taxon>Archaea</taxon>
        <taxon>Thermoproteota</taxon>
        <taxon>Thermoprotei</taxon>
        <taxon>Desulfurococcales</taxon>
        <taxon>Desulfurococcaceae</taxon>
        <taxon>Thermosphaera</taxon>
    </lineage>
</organism>
<keyword evidence="3" id="KW-0436">Ligase</keyword>
<feature type="active site" evidence="9">
    <location>
        <position position="36"/>
    </location>
</feature>
<evidence type="ECO:0000256" key="9">
    <source>
        <dbReference type="PROSITE-ProRule" id="PRU00520"/>
    </source>
</evidence>
<dbReference type="GO" id="GO:0003725">
    <property type="term" value="F:double-stranded RNA binding"/>
    <property type="evidence" value="ECO:0007669"/>
    <property type="project" value="InterPro"/>
</dbReference>
<dbReference type="InterPro" id="IPR055128">
    <property type="entry name" value="HypF_C_2"/>
</dbReference>
<dbReference type="OrthoDB" id="371970at2157"/>
<sequence length="769" mass="86339">MIAARLVINGIVQGVGFRPFIDRAMRRLGLTGYVRNVGGSEVEVFVEGDEEAVYEFLSTLYIEKPPPAEIEEVFLELTQPVGYKNSHIERSGTVKVTGSMIPPDFAVCRDCLIEIMDPSNPRYMYPFNSCAWCGPRFSMMYTVPYDRENTSMRSFPLCESCLKEYSDHENVRRYHAQGISCPRDGPSLALLDSDFKPLSTDEPLKEAARLIDEGNIIAVKGIGGYHIAALATSDDVVLKLRRRKNRPSKPFAIMGLDTSILKLLVHMSEDDERLLSSPQAPILLLPKRDDSPVSKHVSPGLSHEGVFIAYTPLHFLLLMHTKDKFLIMTSGNSTGAPMCTTEECAKSKLRSIADYFLVHNRVIVNRVDDSVVRKTGEHYVLLRRSRGYAPRWIRIKRNLESPVLGMGGDLSNTFALGFEDKIIISQYIGDLDDPETQEQLLRSIDFFIRVYGLKYTDLTIVVDKHKAYHSRRIGLDTARKHGCRIVEVQHHYAHLLGTAIDNELGGRVAGIALDGLGWGDDDSVWGGEVIVFNTENNHYERVGSIEWIPLTSDRDAISIRRLVTLYFAKRKWSLDEIMRVLKPVSEKEVIEHRLVYTMFNHGKYVKASSTGRLIDLVAALLGVSYIRTYDGEPAIKLEAVASRGERVLLENAYFKQVNGLHILDYDGIIDEIINKRNEVDPATLARSFLYSYGYYIGELAVKSALKHGIDYVVASGGAIVNEHIYQGLKERLQLEGFTIHLPRRIPAGDGGLSFGQACSLIASQGLERY</sequence>
<dbReference type="GO" id="GO:0016874">
    <property type="term" value="F:ligase activity"/>
    <property type="evidence" value="ECO:0007669"/>
    <property type="project" value="UniProtKB-UniRule"/>
</dbReference>
<evidence type="ECO:0000256" key="6">
    <source>
        <dbReference type="ARBA" id="ARBA00022833"/>
    </source>
</evidence>
<dbReference type="PROSITE" id="PS51163">
    <property type="entry name" value="YRDC"/>
    <property type="match status" value="1"/>
</dbReference>
<comment type="catalytic activity">
    <reaction evidence="9">
        <text>an acyl phosphate + H2O = a carboxylate + phosphate + H(+)</text>
        <dbReference type="Rhea" id="RHEA:14965"/>
        <dbReference type="ChEBI" id="CHEBI:15377"/>
        <dbReference type="ChEBI" id="CHEBI:15378"/>
        <dbReference type="ChEBI" id="CHEBI:29067"/>
        <dbReference type="ChEBI" id="CHEBI:43474"/>
        <dbReference type="ChEBI" id="CHEBI:59918"/>
        <dbReference type="EC" id="3.6.1.7"/>
    </reaction>
</comment>
<dbReference type="Pfam" id="PF22521">
    <property type="entry name" value="HypF_C_2"/>
    <property type="match status" value="1"/>
</dbReference>
<evidence type="ECO:0000313" key="12">
    <source>
        <dbReference type="EMBL" id="QOR93922.1"/>
    </source>
</evidence>
<evidence type="ECO:0000313" key="13">
    <source>
        <dbReference type="Proteomes" id="UP000593766"/>
    </source>
</evidence>
<dbReference type="Pfam" id="PF07503">
    <property type="entry name" value="zf-HYPF"/>
    <property type="match status" value="2"/>
</dbReference>
<dbReference type="PANTHER" id="PTHR42959:SF1">
    <property type="entry name" value="CARBAMOYLTRANSFERASE HYPF"/>
    <property type="match status" value="1"/>
</dbReference>
<dbReference type="InterPro" id="IPR004421">
    <property type="entry name" value="Carbamoyltransferase_HypF"/>
</dbReference>
<dbReference type="GO" id="GO:0008270">
    <property type="term" value="F:zinc ion binding"/>
    <property type="evidence" value="ECO:0007669"/>
    <property type="project" value="UniProtKB-KW"/>
</dbReference>
<evidence type="ECO:0000256" key="8">
    <source>
        <dbReference type="PIRNR" id="PIRNR006256"/>
    </source>
</evidence>
<proteinExistence type="inferred from homology"/>
<dbReference type="InterPro" id="IPR017945">
    <property type="entry name" value="DHBP_synth_RibB-like_a/b_dom"/>
</dbReference>
<dbReference type="Pfam" id="PF00708">
    <property type="entry name" value="Acylphosphatase"/>
    <property type="match status" value="1"/>
</dbReference>
<dbReference type="PANTHER" id="PTHR42959">
    <property type="entry name" value="CARBAMOYLTRANSFERASE"/>
    <property type="match status" value="1"/>
</dbReference>
<dbReference type="SUPFAM" id="SSF54975">
    <property type="entry name" value="Acylphosphatase/BLUF domain-like"/>
    <property type="match status" value="1"/>
</dbReference>
<evidence type="ECO:0000256" key="7">
    <source>
        <dbReference type="ARBA" id="ARBA00048220"/>
    </source>
</evidence>
<evidence type="ECO:0000256" key="1">
    <source>
        <dbReference type="ARBA" id="ARBA00004711"/>
    </source>
</evidence>
<dbReference type="Proteomes" id="UP000593766">
    <property type="component" value="Chromosome"/>
</dbReference>
<dbReference type="NCBIfam" id="TIGR00143">
    <property type="entry name" value="hypF"/>
    <property type="match status" value="1"/>
</dbReference>
<evidence type="ECO:0000259" key="10">
    <source>
        <dbReference type="PROSITE" id="PS51160"/>
    </source>
</evidence>
<accession>A0A7M1USC6</accession>
<dbReference type="Gene3D" id="3.90.870.50">
    <property type="match status" value="1"/>
</dbReference>
<evidence type="ECO:0000256" key="3">
    <source>
        <dbReference type="ARBA" id="ARBA00022598"/>
    </source>
</evidence>
<dbReference type="AlphaFoldDB" id="A0A7M1USC6"/>
<dbReference type="SUPFAM" id="SSF55821">
    <property type="entry name" value="YrdC/RibB"/>
    <property type="match status" value="1"/>
</dbReference>
<gene>
    <name evidence="12" type="primary">hypF</name>
    <name evidence="12" type="ORF">IMZ38_04535</name>
</gene>
<dbReference type="InterPro" id="IPR051060">
    <property type="entry name" value="Carbamoyltrans_HypF-like"/>
</dbReference>
<dbReference type="GO" id="GO:0016743">
    <property type="term" value="F:carboxyl- or carbamoyltransferase activity"/>
    <property type="evidence" value="ECO:0007669"/>
    <property type="project" value="UniProtKB-UniRule"/>
</dbReference>
<dbReference type="InterPro" id="IPR006070">
    <property type="entry name" value="Sua5-like_dom"/>
</dbReference>
<dbReference type="KEGG" id="tcs:IMZ38_04535"/>
<keyword evidence="4" id="KW-0479">Metal-binding</keyword>
<evidence type="ECO:0000256" key="5">
    <source>
        <dbReference type="ARBA" id="ARBA00022771"/>
    </source>
</evidence>
<dbReference type="PROSITE" id="PS51160">
    <property type="entry name" value="ACYLPHOSPHATASE_3"/>
    <property type="match status" value="1"/>
</dbReference>
<evidence type="ECO:0000259" key="11">
    <source>
        <dbReference type="PROSITE" id="PS51163"/>
    </source>
</evidence>
<comment type="similarity">
    <text evidence="2 8">Belongs to the carbamoyltransferase HypF family.</text>
</comment>
<dbReference type="InterPro" id="IPR036046">
    <property type="entry name" value="Acylphosphatase-like_dom_sf"/>
</dbReference>
<dbReference type="GO" id="GO:0003998">
    <property type="term" value="F:acylphosphatase activity"/>
    <property type="evidence" value="ECO:0007669"/>
    <property type="project" value="UniProtKB-EC"/>
</dbReference>
<keyword evidence="9" id="KW-0378">Hydrolase</keyword>
<keyword evidence="13" id="KW-1185">Reference proteome</keyword>
<dbReference type="Gene3D" id="3.30.110.120">
    <property type="match status" value="1"/>
</dbReference>
<dbReference type="InterPro" id="IPR017968">
    <property type="entry name" value="Acylphosphatase_CS"/>
</dbReference>
<dbReference type="Pfam" id="PF01300">
    <property type="entry name" value="Sua5_yciO_yrdC"/>
    <property type="match status" value="1"/>
</dbReference>
<dbReference type="InterPro" id="IPR011125">
    <property type="entry name" value="Znf_HypF"/>
</dbReference>
<keyword evidence="6" id="KW-0862">Zinc</keyword>
<dbReference type="PIRSF" id="PIRSF006256">
    <property type="entry name" value="CMPcnvr_hdrg_mat"/>
    <property type="match status" value="1"/>
</dbReference>
<dbReference type="GO" id="GO:0051604">
    <property type="term" value="P:protein maturation"/>
    <property type="evidence" value="ECO:0007669"/>
    <property type="project" value="TreeGrafter"/>
</dbReference>
<dbReference type="UniPathway" id="UPA00335"/>
<feature type="active site" evidence="9">
    <location>
        <position position="18"/>
    </location>
</feature>
<keyword evidence="12" id="KW-0808">Transferase</keyword>
<dbReference type="Gene3D" id="3.30.420.40">
    <property type="match status" value="1"/>
</dbReference>
<dbReference type="EMBL" id="CP063144">
    <property type="protein sequence ID" value="QOR93922.1"/>
    <property type="molecule type" value="Genomic_DNA"/>
</dbReference>
<dbReference type="Gene3D" id="3.30.420.360">
    <property type="match status" value="1"/>
</dbReference>
<feature type="domain" description="Acylphosphatase-like" evidence="10">
    <location>
        <begin position="3"/>
        <end position="90"/>
    </location>
</feature>
<dbReference type="InterPro" id="IPR041440">
    <property type="entry name" value="HypF_C"/>
</dbReference>
<dbReference type="Pfam" id="PF17788">
    <property type="entry name" value="HypF_C"/>
    <property type="match status" value="1"/>
</dbReference>
<comment type="catalytic activity">
    <reaction evidence="7">
        <text>C-terminal L-cysteinyl-[HypE protein] + carbamoyl phosphate + ATP + H2O = C-terminal S-carboxamide-L-cysteinyl-[HypE protein] + AMP + phosphate + diphosphate + H(+)</text>
        <dbReference type="Rhea" id="RHEA:55636"/>
        <dbReference type="Rhea" id="RHEA-COMP:14247"/>
        <dbReference type="Rhea" id="RHEA-COMP:14392"/>
        <dbReference type="ChEBI" id="CHEBI:15377"/>
        <dbReference type="ChEBI" id="CHEBI:15378"/>
        <dbReference type="ChEBI" id="CHEBI:30616"/>
        <dbReference type="ChEBI" id="CHEBI:33019"/>
        <dbReference type="ChEBI" id="CHEBI:43474"/>
        <dbReference type="ChEBI" id="CHEBI:58228"/>
        <dbReference type="ChEBI" id="CHEBI:76913"/>
        <dbReference type="ChEBI" id="CHEBI:139126"/>
        <dbReference type="ChEBI" id="CHEBI:456215"/>
    </reaction>
</comment>
<name>A0A7M1USC6_9CREN</name>
<evidence type="ECO:0000256" key="2">
    <source>
        <dbReference type="ARBA" id="ARBA00008097"/>
    </source>
</evidence>